<proteinExistence type="predicted"/>
<keyword evidence="3" id="KW-1185">Reference proteome</keyword>
<gene>
    <name evidence="2" type="ORF">SOIL9_68480</name>
</gene>
<feature type="transmembrane region" description="Helical" evidence="1">
    <location>
        <begin position="59"/>
        <end position="82"/>
    </location>
</feature>
<evidence type="ECO:0000313" key="3">
    <source>
        <dbReference type="Proteomes" id="UP000464178"/>
    </source>
</evidence>
<dbReference type="Proteomes" id="UP000464178">
    <property type="component" value="Chromosome"/>
</dbReference>
<dbReference type="EMBL" id="LR593886">
    <property type="protein sequence ID" value="VTR90866.1"/>
    <property type="molecule type" value="Genomic_DNA"/>
</dbReference>
<name>A0A6P2CRC0_9BACT</name>
<reference evidence="2 3" key="1">
    <citation type="submission" date="2019-05" db="EMBL/GenBank/DDBJ databases">
        <authorList>
            <consortium name="Science for Life Laboratories"/>
        </authorList>
    </citation>
    <scope>NUCLEOTIDE SEQUENCE [LARGE SCALE GENOMIC DNA]</scope>
    <source>
        <strain evidence="2">Soil9</strain>
    </source>
</reference>
<sequence length="126" mass="13200">MNVQIPCGCGQTVTVDSSQAGLTVQCPCGREVEVPAWQRPPGGEDRERAGSGASRLTELGWAFVILAVVAVLVTGVAAGSLYEFLGLQGTREARKFRAIMSGGALLLVCAAGAALRVVFGARFYRE</sequence>
<keyword evidence="1" id="KW-0812">Transmembrane</keyword>
<evidence type="ECO:0000256" key="1">
    <source>
        <dbReference type="SAM" id="Phobius"/>
    </source>
</evidence>
<dbReference type="KEGG" id="gms:SOIL9_68480"/>
<keyword evidence="1" id="KW-0472">Membrane</keyword>
<evidence type="ECO:0000313" key="2">
    <source>
        <dbReference type="EMBL" id="VTR90866.1"/>
    </source>
</evidence>
<organism evidence="2 3">
    <name type="scientific">Gemmata massiliana</name>
    <dbReference type="NCBI Taxonomy" id="1210884"/>
    <lineage>
        <taxon>Bacteria</taxon>
        <taxon>Pseudomonadati</taxon>
        <taxon>Planctomycetota</taxon>
        <taxon>Planctomycetia</taxon>
        <taxon>Gemmatales</taxon>
        <taxon>Gemmataceae</taxon>
        <taxon>Gemmata</taxon>
    </lineage>
</organism>
<protein>
    <submittedName>
        <fullName evidence="2">Uncharacterized protein</fullName>
    </submittedName>
</protein>
<accession>A0A6P2CRC0</accession>
<dbReference type="AlphaFoldDB" id="A0A6P2CRC0"/>
<feature type="transmembrane region" description="Helical" evidence="1">
    <location>
        <begin position="103"/>
        <end position="124"/>
    </location>
</feature>
<keyword evidence="1" id="KW-1133">Transmembrane helix</keyword>
<dbReference type="RefSeq" id="WP_162665943.1">
    <property type="nucleotide sequence ID" value="NZ_LR593886.1"/>
</dbReference>